<comment type="subcellular location">
    <subcellularLocation>
        <location evidence="1">Cell membrane</location>
        <topology evidence="1">Multi-pass membrane protein</topology>
    </subcellularLocation>
</comment>
<dbReference type="InterPro" id="IPR011066">
    <property type="entry name" value="MscS_channel_C_sf"/>
</dbReference>
<dbReference type="EMBL" id="CP157675">
    <property type="protein sequence ID" value="XBP69155.1"/>
    <property type="molecule type" value="Genomic_DNA"/>
</dbReference>
<gene>
    <name evidence="12" type="ORF">ABLV49_14760</name>
</gene>
<dbReference type="PANTHER" id="PTHR30347:SF1">
    <property type="entry name" value="MECHANOSENSITIVE CHANNEL MSCK"/>
    <property type="match status" value="1"/>
</dbReference>
<evidence type="ECO:0000256" key="6">
    <source>
        <dbReference type="ARBA" id="ARBA00023136"/>
    </source>
</evidence>
<dbReference type="Pfam" id="PF21082">
    <property type="entry name" value="MS_channel_3rd"/>
    <property type="match status" value="1"/>
</dbReference>
<dbReference type="RefSeq" id="WP_349277546.1">
    <property type="nucleotide sequence ID" value="NZ_CBCSCU010000003.1"/>
</dbReference>
<sequence length="460" mass="49324">MASADAVNPAASAASAPRLEGLDGWLTALTQPSALTELAALLACVLLAWLLARVLSRTQHLKNDASILFGRRLVDGVLFPLLLLSLAYVMQTLLARLFPLALFKVAIPVLLALAAIRLSVKVLQVAFKDAPVVRALERTVSWLAWALMVLWISGLLPIILDELDSIKWKVGGSMLSVRALLQGALTAGVVLLITLWISAAIESRLLRAATGSELSLRKAVSNASRAGLMFVGLLLALSSVGIDLTALSVLGGAIGVGVGFGLQKLASNYVSGFVMLAERSVRIGDNIRVDTFEGRITDIKARYTVVRAPSGRESIVPNEMFIINRIENLSLTDTRVLQSTVVSVGYDSDEELVMRLLTEAAAGRERVLADPKPGANLTSFGADGLEFTLNYWICDPENGQQNVRSQINLAILKSLREHHIDIPYPQRVIHTRAGPAAEDNPDAPARTATPGPVTLAPTEK</sequence>
<dbReference type="InterPro" id="IPR052702">
    <property type="entry name" value="MscS-like_channel"/>
</dbReference>
<feature type="domain" description="Mechanosensitive ion channel MscS C-terminal" evidence="10">
    <location>
        <begin position="340"/>
        <end position="422"/>
    </location>
</feature>
<evidence type="ECO:0000313" key="12">
    <source>
        <dbReference type="EMBL" id="XBP69155.1"/>
    </source>
</evidence>
<feature type="transmembrane region" description="Helical" evidence="8">
    <location>
        <begin position="140"/>
        <end position="160"/>
    </location>
</feature>
<feature type="region of interest" description="Disordered" evidence="7">
    <location>
        <begin position="434"/>
        <end position="460"/>
    </location>
</feature>
<evidence type="ECO:0000256" key="5">
    <source>
        <dbReference type="ARBA" id="ARBA00022989"/>
    </source>
</evidence>
<evidence type="ECO:0000259" key="9">
    <source>
        <dbReference type="Pfam" id="PF00924"/>
    </source>
</evidence>
<name>A0AAU7LNI7_9BURK</name>
<dbReference type="PANTHER" id="PTHR30347">
    <property type="entry name" value="POTASSIUM CHANNEL RELATED"/>
    <property type="match status" value="1"/>
</dbReference>
<dbReference type="Gene3D" id="1.10.287.1260">
    <property type="match status" value="1"/>
</dbReference>
<dbReference type="Gene3D" id="2.30.30.60">
    <property type="match status" value="1"/>
</dbReference>
<keyword evidence="3" id="KW-1003">Cell membrane</keyword>
<keyword evidence="6 8" id="KW-0472">Membrane</keyword>
<dbReference type="AlphaFoldDB" id="A0AAU7LNI7"/>
<dbReference type="Pfam" id="PF00924">
    <property type="entry name" value="MS_channel_2nd"/>
    <property type="match status" value="1"/>
</dbReference>
<evidence type="ECO:0000256" key="8">
    <source>
        <dbReference type="SAM" id="Phobius"/>
    </source>
</evidence>
<comment type="similarity">
    <text evidence="2">Belongs to the MscS (TC 1.A.23) family.</text>
</comment>
<evidence type="ECO:0000256" key="1">
    <source>
        <dbReference type="ARBA" id="ARBA00004651"/>
    </source>
</evidence>
<keyword evidence="5 8" id="KW-1133">Transmembrane helix</keyword>
<evidence type="ECO:0000259" key="11">
    <source>
        <dbReference type="Pfam" id="PF21088"/>
    </source>
</evidence>
<evidence type="ECO:0000259" key="10">
    <source>
        <dbReference type="Pfam" id="PF21082"/>
    </source>
</evidence>
<feature type="transmembrane region" description="Helical" evidence="8">
    <location>
        <begin position="34"/>
        <end position="52"/>
    </location>
</feature>
<dbReference type="SUPFAM" id="SSF82861">
    <property type="entry name" value="Mechanosensitive channel protein MscS (YggB), transmembrane region"/>
    <property type="match status" value="1"/>
</dbReference>
<reference evidence="12" key="1">
    <citation type="submission" date="2024-05" db="EMBL/GenBank/DDBJ databases">
        <authorList>
            <person name="Bunk B."/>
            <person name="Swiderski J."/>
            <person name="Sproer C."/>
            <person name="Thiel V."/>
        </authorList>
    </citation>
    <scope>NUCLEOTIDE SEQUENCE</scope>
    <source>
        <strain evidence="12">DSM 17735</strain>
    </source>
</reference>
<dbReference type="Pfam" id="PF21088">
    <property type="entry name" value="MS_channel_1st"/>
    <property type="match status" value="1"/>
</dbReference>
<feature type="domain" description="Mechanosensitive ion channel transmembrane helices 2/3" evidence="11">
    <location>
        <begin position="224"/>
        <end position="263"/>
    </location>
</feature>
<dbReference type="InterPro" id="IPR006685">
    <property type="entry name" value="MscS_channel_2nd"/>
</dbReference>
<dbReference type="InterPro" id="IPR049142">
    <property type="entry name" value="MS_channel_1st"/>
</dbReference>
<organism evidence="12">
    <name type="scientific">Polaromonas hydrogenivorans</name>
    <dbReference type="NCBI Taxonomy" id="335476"/>
    <lineage>
        <taxon>Bacteria</taxon>
        <taxon>Pseudomonadati</taxon>
        <taxon>Pseudomonadota</taxon>
        <taxon>Betaproteobacteria</taxon>
        <taxon>Burkholderiales</taxon>
        <taxon>Comamonadaceae</taxon>
        <taxon>Polaromonas</taxon>
    </lineage>
</organism>
<dbReference type="SUPFAM" id="SSF82689">
    <property type="entry name" value="Mechanosensitive channel protein MscS (YggB), C-terminal domain"/>
    <property type="match status" value="1"/>
</dbReference>
<dbReference type="InterPro" id="IPR010920">
    <property type="entry name" value="LSM_dom_sf"/>
</dbReference>
<dbReference type="InterPro" id="IPR011014">
    <property type="entry name" value="MscS_channel_TM-2"/>
</dbReference>
<protein>
    <submittedName>
        <fullName evidence="12">Mechanosensitive ion channel domain-containing protein</fullName>
    </submittedName>
</protein>
<dbReference type="SUPFAM" id="SSF50182">
    <property type="entry name" value="Sm-like ribonucleoproteins"/>
    <property type="match status" value="1"/>
</dbReference>
<feature type="transmembrane region" description="Helical" evidence="8">
    <location>
        <begin position="180"/>
        <end position="201"/>
    </location>
</feature>
<feature type="transmembrane region" description="Helical" evidence="8">
    <location>
        <begin position="222"/>
        <end position="240"/>
    </location>
</feature>
<dbReference type="GO" id="GO:0005886">
    <property type="term" value="C:plasma membrane"/>
    <property type="evidence" value="ECO:0007669"/>
    <property type="project" value="UniProtKB-SubCell"/>
</dbReference>
<keyword evidence="4 8" id="KW-0812">Transmembrane</keyword>
<evidence type="ECO:0000256" key="2">
    <source>
        <dbReference type="ARBA" id="ARBA00008017"/>
    </source>
</evidence>
<evidence type="ECO:0000256" key="4">
    <source>
        <dbReference type="ARBA" id="ARBA00022692"/>
    </source>
</evidence>
<feature type="domain" description="Mechanosensitive ion channel MscS" evidence="9">
    <location>
        <begin position="265"/>
        <end position="330"/>
    </location>
</feature>
<feature type="transmembrane region" description="Helical" evidence="8">
    <location>
        <begin position="73"/>
        <end position="91"/>
    </location>
</feature>
<dbReference type="InterPro" id="IPR049278">
    <property type="entry name" value="MS_channel_C"/>
</dbReference>
<accession>A0AAU7LNI7</accession>
<evidence type="ECO:0000256" key="7">
    <source>
        <dbReference type="SAM" id="MobiDB-lite"/>
    </source>
</evidence>
<dbReference type="GO" id="GO:0008381">
    <property type="term" value="F:mechanosensitive monoatomic ion channel activity"/>
    <property type="evidence" value="ECO:0007669"/>
    <property type="project" value="UniProtKB-ARBA"/>
</dbReference>
<dbReference type="InterPro" id="IPR023408">
    <property type="entry name" value="MscS_beta-dom_sf"/>
</dbReference>
<proteinExistence type="inferred from homology"/>
<evidence type="ECO:0000256" key="3">
    <source>
        <dbReference type="ARBA" id="ARBA00022475"/>
    </source>
</evidence>
<feature type="transmembrane region" description="Helical" evidence="8">
    <location>
        <begin position="97"/>
        <end position="120"/>
    </location>
</feature>
<dbReference type="Gene3D" id="3.30.70.100">
    <property type="match status" value="1"/>
</dbReference>